<dbReference type="EMBL" id="JAROCD010000005">
    <property type="protein sequence ID" value="MDN4602025.1"/>
    <property type="molecule type" value="Genomic_DNA"/>
</dbReference>
<organism evidence="1 2">
    <name type="scientific">Paenibacillus vandeheii</name>
    <dbReference type="NCBI Taxonomy" id="3035917"/>
    <lineage>
        <taxon>Bacteria</taxon>
        <taxon>Bacillati</taxon>
        <taxon>Bacillota</taxon>
        <taxon>Bacilli</taxon>
        <taxon>Bacillales</taxon>
        <taxon>Paenibacillaceae</taxon>
        <taxon>Paenibacillus</taxon>
    </lineage>
</organism>
<keyword evidence="2" id="KW-1185">Reference proteome</keyword>
<accession>A0ABT8JAI8</accession>
<comment type="caution">
    <text evidence="1">The sequence shown here is derived from an EMBL/GenBank/DDBJ whole genome shotgun (WGS) entry which is preliminary data.</text>
</comment>
<gene>
    <name evidence="1" type="ORF">P5G61_12375</name>
</gene>
<dbReference type="RefSeq" id="WP_301246702.1">
    <property type="nucleotide sequence ID" value="NZ_JAROCD010000005.1"/>
</dbReference>
<name>A0ABT8JAI8_9BACL</name>
<reference evidence="1" key="1">
    <citation type="submission" date="2023-03" db="EMBL/GenBank/DDBJ databases">
        <title>MT1 and MT2 Draft Genomes of Novel Species.</title>
        <authorList>
            <person name="Venkateswaran K."/>
        </authorList>
    </citation>
    <scope>NUCLEOTIDE SEQUENCE</scope>
    <source>
        <strain evidence="1">F6_3S_P_1C</strain>
    </source>
</reference>
<sequence length="360" mass="40985">MGIYKKSSGLIFDDRFDSGSIHSRYTLSPSDAISIDNTLGQVIMPHTDNDTSIMFDVPEEQTVLMEVTADYVPTELLDEGGIIIWQDGYHRLEFLESKDTTTREYSKWRALKKGNKWTFYADRGSGWEIFDTAPMVAEKMGVILKNREQDNFDTLNLDRVVLCKSDKITVGNLPMGYSVYLCDPKGNSVASAVVEPNWTGCEIELPTVPYNGIIRVYDTQGTLLSSLGAFDIYGGDIYLFGTELKVVWNGRELNKETDTYLGTMYDNQILVQMVLQNPSKEKPANMISLGILRYMEMFGYEWADICHDDGTDTPTGEFSKLLDMGNLPPLGERKFWMKVERMEDRFQIKPLHFILDINHT</sequence>
<protein>
    <submittedName>
        <fullName evidence="1">Cell adhesion protein</fullName>
    </submittedName>
</protein>
<evidence type="ECO:0000313" key="2">
    <source>
        <dbReference type="Proteomes" id="UP001174205"/>
    </source>
</evidence>
<dbReference type="Proteomes" id="UP001174205">
    <property type="component" value="Unassembled WGS sequence"/>
</dbReference>
<evidence type="ECO:0000313" key="1">
    <source>
        <dbReference type="EMBL" id="MDN4602025.1"/>
    </source>
</evidence>
<proteinExistence type="predicted"/>